<gene>
    <name evidence="1" type="primary">NUDT14_2</name>
    <name evidence="1" type="ORF">CASFOL_008209</name>
</gene>
<accession>A0ABD3DYB7</accession>
<dbReference type="GO" id="GO:0019144">
    <property type="term" value="F:ADP-sugar diphosphatase activity"/>
    <property type="evidence" value="ECO:0007669"/>
    <property type="project" value="UniProtKB-EC"/>
</dbReference>
<proteinExistence type="predicted"/>
<dbReference type="Proteomes" id="UP001632038">
    <property type="component" value="Unassembled WGS sequence"/>
</dbReference>
<name>A0ABD3DYB7_9LAMI</name>
<comment type="caution">
    <text evidence="1">The sequence shown here is derived from an EMBL/GenBank/DDBJ whole genome shotgun (WGS) entry which is preliminary data.</text>
</comment>
<keyword evidence="1" id="KW-0378">Hydrolase</keyword>
<sequence>MASVEKEIIKQLQGKETGLRDHGELIRVHVVPYKNLWRMTPDAKALMAIALYEMAMRDGLLPPRKY</sequence>
<dbReference type="AlphaFoldDB" id="A0ABD3DYB7"/>
<reference evidence="2" key="1">
    <citation type="journal article" date="2024" name="IScience">
        <title>Strigolactones Initiate the Formation of Haustorium-like Structures in Castilleja.</title>
        <authorList>
            <person name="Buerger M."/>
            <person name="Peterson D."/>
            <person name="Chory J."/>
        </authorList>
    </citation>
    <scope>NUCLEOTIDE SEQUENCE [LARGE SCALE GENOMIC DNA]</scope>
</reference>
<evidence type="ECO:0000313" key="1">
    <source>
        <dbReference type="EMBL" id="KAL3647241.1"/>
    </source>
</evidence>
<evidence type="ECO:0000313" key="2">
    <source>
        <dbReference type="Proteomes" id="UP001632038"/>
    </source>
</evidence>
<dbReference type="Gene3D" id="3.90.79.10">
    <property type="entry name" value="Nucleoside Triphosphate Pyrophosphohydrolase"/>
    <property type="match status" value="1"/>
</dbReference>
<keyword evidence="2" id="KW-1185">Reference proteome</keyword>
<protein>
    <submittedName>
        <fullName evidence="1">Nudix hydrolase 14, chloroplastic</fullName>
        <ecNumber evidence="1">3.6.1.21</ecNumber>
    </submittedName>
</protein>
<dbReference type="EC" id="3.6.1.21" evidence="1"/>
<organism evidence="1 2">
    <name type="scientific">Castilleja foliolosa</name>
    <dbReference type="NCBI Taxonomy" id="1961234"/>
    <lineage>
        <taxon>Eukaryota</taxon>
        <taxon>Viridiplantae</taxon>
        <taxon>Streptophyta</taxon>
        <taxon>Embryophyta</taxon>
        <taxon>Tracheophyta</taxon>
        <taxon>Spermatophyta</taxon>
        <taxon>Magnoliopsida</taxon>
        <taxon>eudicotyledons</taxon>
        <taxon>Gunneridae</taxon>
        <taxon>Pentapetalae</taxon>
        <taxon>asterids</taxon>
        <taxon>lamiids</taxon>
        <taxon>Lamiales</taxon>
        <taxon>Orobanchaceae</taxon>
        <taxon>Pedicularideae</taxon>
        <taxon>Castillejinae</taxon>
        <taxon>Castilleja</taxon>
    </lineage>
</organism>
<dbReference type="EMBL" id="JAVIJP010000009">
    <property type="protein sequence ID" value="KAL3647241.1"/>
    <property type="molecule type" value="Genomic_DNA"/>
</dbReference>